<dbReference type="Proteomes" id="UP001066276">
    <property type="component" value="Chromosome 2_2"/>
</dbReference>
<comment type="caution">
    <text evidence="2">The sequence shown here is derived from an EMBL/GenBank/DDBJ whole genome shotgun (WGS) entry which is preliminary data.</text>
</comment>
<gene>
    <name evidence="2" type="ORF">NDU88_003785</name>
</gene>
<dbReference type="EMBL" id="JANPWB010000004">
    <property type="protein sequence ID" value="KAJ1194497.1"/>
    <property type="molecule type" value="Genomic_DNA"/>
</dbReference>
<accession>A0AAV7UZI2</accession>
<dbReference type="AlphaFoldDB" id="A0AAV7UZI2"/>
<reference evidence="2" key="1">
    <citation type="journal article" date="2022" name="bioRxiv">
        <title>Sequencing and chromosome-scale assembly of the giantPleurodeles waltlgenome.</title>
        <authorList>
            <person name="Brown T."/>
            <person name="Elewa A."/>
            <person name="Iarovenko S."/>
            <person name="Subramanian E."/>
            <person name="Araus A.J."/>
            <person name="Petzold A."/>
            <person name="Susuki M."/>
            <person name="Suzuki K.-i.T."/>
            <person name="Hayashi T."/>
            <person name="Toyoda A."/>
            <person name="Oliveira C."/>
            <person name="Osipova E."/>
            <person name="Leigh N.D."/>
            <person name="Simon A."/>
            <person name="Yun M.H."/>
        </authorList>
    </citation>
    <scope>NUCLEOTIDE SEQUENCE</scope>
    <source>
        <strain evidence="2">20211129_DDA</strain>
        <tissue evidence="2">Liver</tissue>
    </source>
</reference>
<evidence type="ECO:0000256" key="1">
    <source>
        <dbReference type="SAM" id="MobiDB-lite"/>
    </source>
</evidence>
<protein>
    <submittedName>
        <fullName evidence="2">Uncharacterized protein</fullName>
    </submittedName>
</protein>
<name>A0AAV7UZI2_PLEWA</name>
<feature type="compositionally biased region" description="Basic and acidic residues" evidence="1">
    <location>
        <begin position="40"/>
        <end position="50"/>
    </location>
</feature>
<feature type="compositionally biased region" description="Polar residues" evidence="1">
    <location>
        <begin position="1"/>
        <end position="11"/>
    </location>
</feature>
<evidence type="ECO:0000313" key="3">
    <source>
        <dbReference type="Proteomes" id="UP001066276"/>
    </source>
</evidence>
<keyword evidence="3" id="KW-1185">Reference proteome</keyword>
<feature type="compositionally biased region" description="Low complexity" evidence="1">
    <location>
        <begin position="21"/>
        <end position="35"/>
    </location>
</feature>
<evidence type="ECO:0000313" key="2">
    <source>
        <dbReference type="EMBL" id="KAJ1194497.1"/>
    </source>
</evidence>
<sequence length="96" mass="10297">MLFSPNPTQFGEQLRAGFTHPSPAAARLSAGLRRGTPGAARRERGDHDARPTPPAAGSSLRRSHEPSHGPRSCPCLERINPRGGLAGRLRQSPRTL</sequence>
<proteinExistence type="predicted"/>
<feature type="region of interest" description="Disordered" evidence="1">
    <location>
        <begin position="1"/>
        <end position="96"/>
    </location>
</feature>
<organism evidence="2 3">
    <name type="scientific">Pleurodeles waltl</name>
    <name type="common">Iberian ribbed newt</name>
    <dbReference type="NCBI Taxonomy" id="8319"/>
    <lineage>
        <taxon>Eukaryota</taxon>
        <taxon>Metazoa</taxon>
        <taxon>Chordata</taxon>
        <taxon>Craniata</taxon>
        <taxon>Vertebrata</taxon>
        <taxon>Euteleostomi</taxon>
        <taxon>Amphibia</taxon>
        <taxon>Batrachia</taxon>
        <taxon>Caudata</taxon>
        <taxon>Salamandroidea</taxon>
        <taxon>Salamandridae</taxon>
        <taxon>Pleurodelinae</taxon>
        <taxon>Pleurodeles</taxon>
    </lineage>
</organism>